<dbReference type="GO" id="GO:0016020">
    <property type="term" value="C:membrane"/>
    <property type="evidence" value="ECO:0007669"/>
    <property type="project" value="UniProtKB-SubCell"/>
</dbReference>
<dbReference type="InterPro" id="IPR050925">
    <property type="entry name" value="Rhomboid_protease_S54"/>
</dbReference>
<feature type="transmembrane region" description="Helical" evidence="7">
    <location>
        <begin position="21"/>
        <end position="45"/>
    </location>
</feature>
<evidence type="ECO:0000256" key="6">
    <source>
        <dbReference type="ARBA" id="ARBA00023136"/>
    </source>
</evidence>
<dbReference type="GO" id="GO:0006508">
    <property type="term" value="P:proteolysis"/>
    <property type="evidence" value="ECO:0007669"/>
    <property type="project" value="UniProtKB-KW"/>
</dbReference>
<evidence type="ECO:0000256" key="4">
    <source>
        <dbReference type="ARBA" id="ARBA00022801"/>
    </source>
</evidence>
<keyword evidence="6 7" id="KW-0472">Membrane</keyword>
<feature type="transmembrane region" description="Helical" evidence="7">
    <location>
        <begin position="197"/>
        <end position="217"/>
    </location>
</feature>
<name>A0A484HJR1_9BACT</name>
<proteinExistence type="inferred from homology"/>
<accession>A0A484HJR1</accession>
<sequence length="324" mass="35172">MIPLRDTVPSAGHPMVTRVIIGLNAAVYLAQLAMGPGMDAFVYVFGLVPARHASPFAAHYFPEGAGLFSFLSFMFIHGGFWHIAGNMWFLHIFGDNVEDHLGPLRYLVFYLACGVGSGLAHIFFNPSSPIPVIGASGAIAGVMGAYLILHPRARILTLIPIIFIPYFIEIPAFFFLGVWFVIQFVQSISVQADAAGVAWQAHAGGFVIGMALLKLAGRLPSSGASDRIRAATRKKKTETFQVIRPAAHGDDPHLRGEIHISPFEALAGSKKIVNIPWGFHKRLFRVHAPAGITGDQTLRLKGMGKTMPDGQRGDMLLKVVIRTP</sequence>
<evidence type="ECO:0000256" key="1">
    <source>
        <dbReference type="ARBA" id="ARBA00004141"/>
    </source>
</evidence>
<evidence type="ECO:0000259" key="8">
    <source>
        <dbReference type="Pfam" id="PF01694"/>
    </source>
</evidence>
<dbReference type="Pfam" id="PF01694">
    <property type="entry name" value="Rhomboid"/>
    <property type="match status" value="1"/>
</dbReference>
<dbReference type="InterPro" id="IPR022764">
    <property type="entry name" value="Peptidase_S54_rhomboid_dom"/>
</dbReference>
<evidence type="ECO:0000313" key="9">
    <source>
        <dbReference type="EMBL" id="VEN74693.1"/>
    </source>
</evidence>
<feature type="domain" description="Peptidase S54 rhomboid" evidence="8">
    <location>
        <begin position="67"/>
        <end position="214"/>
    </location>
</feature>
<protein>
    <submittedName>
        <fullName evidence="9">Rhomboid family intramembrane serine protease</fullName>
    </submittedName>
</protein>
<dbReference type="InterPro" id="IPR008971">
    <property type="entry name" value="HSP40/DnaJ_pept-bd"/>
</dbReference>
<feature type="transmembrane region" description="Helical" evidence="7">
    <location>
        <begin position="130"/>
        <end position="149"/>
    </location>
</feature>
<dbReference type="AlphaFoldDB" id="A0A484HJR1"/>
<feature type="transmembrane region" description="Helical" evidence="7">
    <location>
        <begin position="65"/>
        <end position="84"/>
    </location>
</feature>
<dbReference type="InterPro" id="IPR035952">
    <property type="entry name" value="Rhomboid-like_sf"/>
</dbReference>
<keyword evidence="5 7" id="KW-1133">Transmembrane helix</keyword>
<gene>
    <name evidence="9" type="ORF">EPICR_40280</name>
</gene>
<feature type="transmembrane region" description="Helical" evidence="7">
    <location>
        <begin position="161"/>
        <end position="185"/>
    </location>
</feature>
<dbReference type="EMBL" id="CAACVI010000034">
    <property type="protein sequence ID" value="VEN74693.1"/>
    <property type="molecule type" value="Genomic_DNA"/>
</dbReference>
<evidence type="ECO:0000256" key="2">
    <source>
        <dbReference type="ARBA" id="ARBA00009045"/>
    </source>
</evidence>
<comment type="subcellular location">
    <subcellularLocation>
        <location evidence="1">Membrane</location>
        <topology evidence="1">Multi-pass membrane protein</topology>
    </subcellularLocation>
</comment>
<dbReference type="PANTHER" id="PTHR43731:SF14">
    <property type="entry name" value="PRESENILIN-ASSOCIATED RHOMBOID-LIKE PROTEIN, MITOCHONDRIAL"/>
    <property type="match status" value="1"/>
</dbReference>
<dbReference type="SUPFAM" id="SSF49493">
    <property type="entry name" value="HSP40/DnaJ peptide-binding domain"/>
    <property type="match status" value="1"/>
</dbReference>
<dbReference type="GO" id="GO:0006457">
    <property type="term" value="P:protein folding"/>
    <property type="evidence" value="ECO:0007669"/>
    <property type="project" value="InterPro"/>
</dbReference>
<feature type="transmembrane region" description="Helical" evidence="7">
    <location>
        <begin position="104"/>
        <end position="124"/>
    </location>
</feature>
<evidence type="ECO:0000256" key="3">
    <source>
        <dbReference type="ARBA" id="ARBA00022692"/>
    </source>
</evidence>
<dbReference type="SUPFAM" id="SSF144091">
    <property type="entry name" value="Rhomboid-like"/>
    <property type="match status" value="1"/>
</dbReference>
<keyword evidence="9" id="KW-0645">Protease</keyword>
<dbReference type="GO" id="GO:0051082">
    <property type="term" value="F:unfolded protein binding"/>
    <property type="evidence" value="ECO:0007669"/>
    <property type="project" value="InterPro"/>
</dbReference>
<organism evidence="9">
    <name type="scientific">uncultured Desulfobacteraceae bacterium</name>
    <dbReference type="NCBI Taxonomy" id="218296"/>
    <lineage>
        <taxon>Bacteria</taxon>
        <taxon>Pseudomonadati</taxon>
        <taxon>Thermodesulfobacteriota</taxon>
        <taxon>Desulfobacteria</taxon>
        <taxon>Desulfobacterales</taxon>
        <taxon>Desulfobacteraceae</taxon>
        <taxon>environmental samples</taxon>
    </lineage>
</organism>
<dbReference type="Gene3D" id="1.20.1540.10">
    <property type="entry name" value="Rhomboid-like"/>
    <property type="match status" value="1"/>
</dbReference>
<dbReference type="Gene3D" id="2.60.260.20">
    <property type="entry name" value="Urease metallochaperone UreE, N-terminal domain"/>
    <property type="match status" value="1"/>
</dbReference>
<reference evidence="9" key="1">
    <citation type="submission" date="2019-01" db="EMBL/GenBank/DDBJ databases">
        <authorList>
            <consortium name="Genoscope - CEA"/>
            <person name="William W."/>
        </authorList>
    </citation>
    <scope>NUCLEOTIDE SEQUENCE</scope>
    <source>
        <strain evidence="9">CR-1</strain>
    </source>
</reference>
<evidence type="ECO:0000256" key="7">
    <source>
        <dbReference type="SAM" id="Phobius"/>
    </source>
</evidence>
<dbReference type="FunFam" id="1.20.1540.10:FF:000027">
    <property type="entry name" value="Rhomboid family intramembrane serine protease"/>
    <property type="match status" value="1"/>
</dbReference>
<keyword evidence="4" id="KW-0378">Hydrolase</keyword>
<evidence type="ECO:0000256" key="5">
    <source>
        <dbReference type="ARBA" id="ARBA00022989"/>
    </source>
</evidence>
<dbReference type="PANTHER" id="PTHR43731">
    <property type="entry name" value="RHOMBOID PROTEASE"/>
    <property type="match status" value="1"/>
</dbReference>
<dbReference type="GO" id="GO:0004252">
    <property type="term" value="F:serine-type endopeptidase activity"/>
    <property type="evidence" value="ECO:0007669"/>
    <property type="project" value="InterPro"/>
</dbReference>
<keyword evidence="3 7" id="KW-0812">Transmembrane</keyword>
<comment type="similarity">
    <text evidence="2">Belongs to the peptidase S54 family.</text>
</comment>